<evidence type="ECO:0000313" key="3">
    <source>
        <dbReference type="Proteomes" id="UP000004478"/>
    </source>
</evidence>
<keyword evidence="3" id="KW-1185">Reference proteome</keyword>
<dbReference type="Pfam" id="PF04367">
    <property type="entry name" value="DUF502"/>
    <property type="match status" value="1"/>
</dbReference>
<evidence type="ECO:0000313" key="2">
    <source>
        <dbReference type="EMBL" id="EKB50588.1"/>
    </source>
</evidence>
<name>K1LJU0_CECL9</name>
<proteinExistence type="predicted"/>
<dbReference type="Proteomes" id="UP000004478">
    <property type="component" value="Unassembled WGS sequence"/>
</dbReference>
<keyword evidence="1" id="KW-0472">Membrane</keyword>
<feature type="transmembrane region" description="Helical" evidence="1">
    <location>
        <begin position="50"/>
        <end position="70"/>
    </location>
</feature>
<reference evidence="2 3" key="1">
    <citation type="journal article" date="2012" name="J. Bacteriol.">
        <title>Draft Genome Sequence of Cecembia lonarensis Strain LW9T, Isolated from Lonar Lake, a Haloalkaline Lake in India.</title>
        <authorList>
            <person name="Shivaji S."/>
            <person name="Ara S."/>
            <person name="Singh A."/>
            <person name="Pinnaka A.K."/>
        </authorList>
    </citation>
    <scope>NUCLEOTIDE SEQUENCE [LARGE SCALE GENOMIC DNA]</scope>
    <source>
        <strain evidence="2 3">LW9</strain>
    </source>
</reference>
<evidence type="ECO:0008006" key="4">
    <source>
        <dbReference type="Google" id="ProtNLM"/>
    </source>
</evidence>
<feature type="transmembrane region" description="Helical" evidence="1">
    <location>
        <begin position="17"/>
        <end position="38"/>
    </location>
</feature>
<dbReference type="EMBL" id="AMGM01000007">
    <property type="protein sequence ID" value="EKB50588.1"/>
    <property type="molecule type" value="Genomic_DNA"/>
</dbReference>
<sequence length="220" mass="25043">MIFFVGRFFVYCNSLNVSFTGTAFVNLFSITTLPMAFAYKRILRYFFRGLLFVVPIALTVYVILLFIQFLDGILPIPVPGLGILIMLAFITFVGYLAGMFITRPLFEEFERWVFKIPLVNILYTSIKDLMSAFVGDKKKFNTPVIVKLSENVSRLGFITQDNLTVLQEEDLVAIYFPHSYNFSGNLFLVPRENVRILKNVKSADVMKFIVSGGVSHLGQD</sequence>
<evidence type="ECO:0000256" key="1">
    <source>
        <dbReference type="SAM" id="Phobius"/>
    </source>
</evidence>
<comment type="caution">
    <text evidence="2">The sequence shown here is derived from an EMBL/GenBank/DDBJ whole genome shotgun (WGS) entry which is preliminary data.</text>
</comment>
<dbReference type="AlphaFoldDB" id="K1LJU0"/>
<dbReference type="InterPro" id="IPR007462">
    <property type="entry name" value="COV1-like"/>
</dbReference>
<feature type="transmembrane region" description="Helical" evidence="1">
    <location>
        <begin position="76"/>
        <end position="101"/>
    </location>
</feature>
<accession>K1LJU0</accession>
<dbReference type="PANTHER" id="PTHR31876:SF26">
    <property type="entry name" value="PROTEIN LIKE COV 2"/>
    <property type="match status" value="1"/>
</dbReference>
<organism evidence="2 3">
    <name type="scientific">Cecembia lonarensis (strain CCUG 58316 / KCTC 22772 / LW9)</name>
    <dbReference type="NCBI Taxonomy" id="1225176"/>
    <lineage>
        <taxon>Bacteria</taxon>
        <taxon>Pseudomonadati</taxon>
        <taxon>Bacteroidota</taxon>
        <taxon>Cytophagia</taxon>
        <taxon>Cytophagales</taxon>
        <taxon>Cyclobacteriaceae</taxon>
        <taxon>Cecembia</taxon>
    </lineage>
</organism>
<protein>
    <recommendedName>
        <fullName evidence="4">DUF502 domain-containing protein</fullName>
    </recommendedName>
</protein>
<gene>
    <name evidence="2" type="ORF">B879_00791</name>
</gene>
<keyword evidence="1" id="KW-1133">Transmembrane helix</keyword>
<keyword evidence="1" id="KW-0812">Transmembrane</keyword>
<dbReference type="PANTHER" id="PTHR31876">
    <property type="entry name" value="COV-LIKE PROTEIN 1"/>
    <property type="match status" value="1"/>
</dbReference>